<feature type="non-terminal residue" evidence="2">
    <location>
        <position position="1"/>
    </location>
</feature>
<name>A0A820G667_9BILA</name>
<gene>
    <name evidence="2" type="ORF">OXD698_LOCUS44577</name>
</gene>
<accession>A0A820G667</accession>
<reference evidence="2" key="1">
    <citation type="submission" date="2021-02" db="EMBL/GenBank/DDBJ databases">
        <authorList>
            <person name="Nowell W R."/>
        </authorList>
    </citation>
    <scope>NUCLEOTIDE SEQUENCE</scope>
</reference>
<organism evidence="2 3">
    <name type="scientific">Adineta steineri</name>
    <dbReference type="NCBI Taxonomy" id="433720"/>
    <lineage>
        <taxon>Eukaryota</taxon>
        <taxon>Metazoa</taxon>
        <taxon>Spiralia</taxon>
        <taxon>Gnathifera</taxon>
        <taxon>Rotifera</taxon>
        <taxon>Eurotatoria</taxon>
        <taxon>Bdelloidea</taxon>
        <taxon>Adinetida</taxon>
        <taxon>Adinetidae</taxon>
        <taxon>Adineta</taxon>
    </lineage>
</organism>
<comment type="caution">
    <text evidence="2">The sequence shown here is derived from an EMBL/GenBank/DDBJ whole genome shotgun (WGS) entry which is preliminary data.</text>
</comment>
<feature type="region of interest" description="Disordered" evidence="1">
    <location>
        <begin position="1"/>
        <end position="28"/>
    </location>
</feature>
<proteinExistence type="predicted"/>
<sequence length="28" mass="2622">ESTTNSCNLNSGSGTDCTGSLGAGPFSG</sequence>
<evidence type="ECO:0000256" key="1">
    <source>
        <dbReference type="SAM" id="MobiDB-lite"/>
    </source>
</evidence>
<evidence type="ECO:0000313" key="3">
    <source>
        <dbReference type="Proteomes" id="UP000663844"/>
    </source>
</evidence>
<feature type="compositionally biased region" description="Polar residues" evidence="1">
    <location>
        <begin position="1"/>
        <end position="18"/>
    </location>
</feature>
<dbReference type="EMBL" id="CAJOAZ010013823">
    <property type="protein sequence ID" value="CAF4272233.1"/>
    <property type="molecule type" value="Genomic_DNA"/>
</dbReference>
<dbReference type="AlphaFoldDB" id="A0A820G667"/>
<dbReference type="Proteomes" id="UP000663844">
    <property type="component" value="Unassembled WGS sequence"/>
</dbReference>
<evidence type="ECO:0000313" key="2">
    <source>
        <dbReference type="EMBL" id="CAF4272233.1"/>
    </source>
</evidence>
<protein>
    <submittedName>
        <fullName evidence="2">Uncharacterized protein</fullName>
    </submittedName>
</protein>